<dbReference type="Gene3D" id="1.10.10.970">
    <property type="entry name" value="RNA 2'-phosphotransferase, Tpt1/KptA family, N-terminal domain"/>
    <property type="match status" value="1"/>
</dbReference>
<evidence type="ECO:0000256" key="6">
    <source>
        <dbReference type="ARBA" id="ARBA00047949"/>
    </source>
</evidence>
<dbReference type="Pfam" id="PF01885">
    <property type="entry name" value="PTS_2-RNA"/>
    <property type="match status" value="1"/>
</dbReference>
<protein>
    <recommendedName>
        <fullName evidence="3">2'-phosphotransferase</fullName>
        <ecNumber evidence="3">2.7.1.160</ecNumber>
    </recommendedName>
</protein>
<name>A0ABP1R9R9_9HEXA</name>
<evidence type="ECO:0000256" key="5">
    <source>
        <dbReference type="ARBA" id="ARBA00023027"/>
    </source>
</evidence>
<dbReference type="Proteomes" id="UP001642540">
    <property type="component" value="Unassembled WGS sequence"/>
</dbReference>
<evidence type="ECO:0000256" key="7">
    <source>
        <dbReference type="SAM" id="MobiDB-lite"/>
    </source>
</evidence>
<feature type="compositionally biased region" description="Basic and acidic residues" evidence="7">
    <location>
        <begin position="20"/>
        <end position="29"/>
    </location>
</feature>
<evidence type="ECO:0000256" key="1">
    <source>
        <dbReference type="ARBA" id="ARBA00003343"/>
    </source>
</evidence>
<evidence type="ECO:0000256" key="4">
    <source>
        <dbReference type="ARBA" id="ARBA00022679"/>
    </source>
</evidence>
<dbReference type="SUPFAM" id="SSF56399">
    <property type="entry name" value="ADP-ribosylation"/>
    <property type="match status" value="1"/>
</dbReference>
<dbReference type="PANTHER" id="PTHR12684:SF2">
    <property type="entry name" value="TRNA 2'-PHOSPHOTRANSFERASE 1"/>
    <property type="match status" value="1"/>
</dbReference>
<comment type="function">
    <text evidence="1">Catalyzes the last step of tRNA splicing, the transfer of the splice junction 2'-phosphate from ligated tRNA to NAD to produce ADP-ribose 1''-2'' cyclic phosphate.</text>
</comment>
<keyword evidence="5" id="KW-0520">NAD</keyword>
<sequence length="231" mass="26389">MERSQDNSNNYRKQPRGNRVRNDRNETSGHDTSLSKSLSYLLRHGAPKEKKVTIHPGGYIYIEEILQLPKFSRWSVDNIRQVVEDNDKQRFTLKKNEESGKLMICANQGHSFEVEDLDLIPITNAEDYPNVIHGTNLKSWNSIQQSGLRRMNRIHIHFAPGEPGETGVISGMRKTAEIHIYVDLAKALKDGLKFYQSKNNVILCPGNEDGVLETKYFSKVLNVKTKEVLPI</sequence>
<organism evidence="8 9">
    <name type="scientific">Orchesella dallaii</name>
    <dbReference type="NCBI Taxonomy" id="48710"/>
    <lineage>
        <taxon>Eukaryota</taxon>
        <taxon>Metazoa</taxon>
        <taxon>Ecdysozoa</taxon>
        <taxon>Arthropoda</taxon>
        <taxon>Hexapoda</taxon>
        <taxon>Collembola</taxon>
        <taxon>Entomobryomorpha</taxon>
        <taxon>Entomobryoidea</taxon>
        <taxon>Orchesellidae</taxon>
        <taxon>Orchesellinae</taxon>
        <taxon>Orchesella</taxon>
    </lineage>
</organism>
<evidence type="ECO:0000256" key="3">
    <source>
        <dbReference type="ARBA" id="ARBA00012007"/>
    </source>
</evidence>
<gene>
    <name evidence="8" type="ORF">ODALV1_LOCUS20131</name>
</gene>
<keyword evidence="4" id="KW-0808">Transferase</keyword>
<proteinExistence type="inferred from homology"/>
<keyword evidence="9" id="KW-1185">Reference proteome</keyword>
<comment type="catalytic activity">
    <reaction evidence="6">
        <text>2'-phospho-[ligated tRNA] + NAD(+) = mature tRNA + ADP-alpha-D-ribose 1'',2''-cyclic phosphate + nicotinamide</text>
        <dbReference type="Rhea" id="RHEA:23324"/>
        <dbReference type="Rhea" id="RHEA-COMP:11106"/>
        <dbReference type="Rhea" id="RHEA-COMP:11107"/>
        <dbReference type="ChEBI" id="CHEBI:17154"/>
        <dbReference type="ChEBI" id="CHEBI:57540"/>
        <dbReference type="ChEBI" id="CHEBI:76596"/>
        <dbReference type="ChEBI" id="CHEBI:82883"/>
        <dbReference type="ChEBI" id="CHEBI:85027"/>
        <dbReference type="EC" id="2.7.1.160"/>
    </reaction>
</comment>
<dbReference type="PANTHER" id="PTHR12684">
    <property type="entry name" value="PUTATIVE PHOSPHOTRANSFERASE"/>
    <property type="match status" value="1"/>
</dbReference>
<feature type="compositionally biased region" description="Polar residues" evidence="7">
    <location>
        <begin position="1"/>
        <end position="12"/>
    </location>
</feature>
<accession>A0ABP1R9R9</accession>
<comment type="similarity">
    <text evidence="2">Belongs to the KptA/TPT1 family.</text>
</comment>
<dbReference type="InterPro" id="IPR042080">
    <property type="entry name" value="RNA_2'-PTrans_N"/>
</dbReference>
<evidence type="ECO:0000256" key="2">
    <source>
        <dbReference type="ARBA" id="ARBA00009836"/>
    </source>
</evidence>
<feature type="region of interest" description="Disordered" evidence="7">
    <location>
        <begin position="1"/>
        <end position="34"/>
    </location>
</feature>
<dbReference type="InterPro" id="IPR002745">
    <property type="entry name" value="Ptrans_KptA/Tpt1"/>
</dbReference>
<reference evidence="8 9" key="1">
    <citation type="submission" date="2024-08" db="EMBL/GenBank/DDBJ databases">
        <authorList>
            <person name="Cucini C."/>
            <person name="Frati F."/>
        </authorList>
    </citation>
    <scope>NUCLEOTIDE SEQUENCE [LARGE SCALE GENOMIC DNA]</scope>
</reference>
<evidence type="ECO:0000313" key="9">
    <source>
        <dbReference type="Proteomes" id="UP001642540"/>
    </source>
</evidence>
<dbReference type="EMBL" id="CAXLJM020000068">
    <property type="protein sequence ID" value="CAL8123216.1"/>
    <property type="molecule type" value="Genomic_DNA"/>
</dbReference>
<evidence type="ECO:0000313" key="8">
    <source>
        <dbReference type="EMBL" id="CAL8123216.1"/>
    </source>
</evidence>
<dbReference type="Gene3D" id="3.20.170.30">
    <property type="match status" value="1"/>
</dbReference>
<dbReference type="InterPro" id="IPR042081">
    <property type="entry name" value="RNA_2'-PTrans_C"/>
</dbReference>
<comment type="caution">
    <text evidence="8">The sequence shown here is derived from an EMBL/GenBank/DDBJ whole genome shotgun (WGS) entry which is preliminary data.</text>
</comment>
<dbReference type="EC" id="2.7.1.160" evidence="3"/>